<evidence type="ECO:0000313" key="1">
    <source>
        <dbReference type="EMBL" id="MBB5175562.1"/>
    </source>
</evidence>
<comment type="caution">
    <text evidence="1">The sequence shown here is derived from an EMBL/GenBank/DDBJ whole genome shotgun (WGS) entry which is preliminary data.</text>
</comment>
<accession>A0A9Q2CZ30</accession>
<gene>
    <name evidence="1" type="ORF">HNQ45_000432</name>
</gene>
<keyword evidence="2" id="KW-1185">Reference proteome</keyword>
<dbReference type="EMBL" id="JACHHF010000002">
    <property type="protein sequence ID" value="MBB5175562.1"/>
    <property type="molecule type" value="Genomic_DNA"/>
</dbReference>
<organism evidence="1 2">
    <name type="scientific">Nosocomiicoccus ampullae</name>
    <dbReference type="NCBI Taxonomy" id="489910"/>
    <lineage>
        <taxon>Bacteria</taxon>
        <taxon>Bacillati</taxon>
        <taxon>Bacillota</taxon>
        <taxon>Bacilli</taxon>
        <taxon>Bacillales</taxon>
        <taxon>Staphylococcaceae</taxon>
        <taxon>Nosocomiicoccus</taxon>
    </lineage>
</organism>
<dbReference type="AlphaFoldDB" id="A0A9Q2CZ30"/>
<dbReference type="Proteomes" id="UP000579136">
    <property type="component" value="Unassembled WGS sequence"/>
</dbReference>
<name>A0A9Q2CZ30_9STAP</name>
<sequence length="77" mass="8332">MLLSFEELSLLVLLLLSSLSSSFESSFESFDSFVTSVCSELLSPVFSVFVVSSSLLHAAKVRDNASNNDVSLILVLI</sequence>
<dbReference type="RefSeq" id="WP_183672979.1">
    <property type="nucleotide sequence ID" value="NZ_CBCRYX010000001.1"/>
</dbReference>
<protein>
    <submittedName>
        <fullName evidence="1">Uncharacterized protein</fullName>
    </submittedName>
</protein>
<proteinExistence type="predicted"/>
<reference evidence="1 2" key="1">
    <citation type="submission" date="2020-08" db="EMBL/GenBank/DDBJ databases">
        <title>Genomic Encyclopedia of Type Strains, Phase IV (KMG-IV): sequencing the most valuable type-strain genomes for metagenomic binning, comparative biology and taxonomic classification.</title>
        <authorList>
            <person name="Goeker M."/>
        </authorList>
    </citation>
    <scope>NUCLEOTIDE SEQUENCE [LARGE SCALE GENOMIC DNA]</scope>
    <source>
        <strain evidence="1 2">DSM 19163</strain>
    </source>
</reference>
<evidence type="ECO:0000313" key="2">
    <source>
        <dbReference type="Proteomes" id="UP000579136"/>
    </source>
</evidence>